<comment type="caution">
    <text evidence="5">The sequence shown here is derived from an EMBL/GenBank/DDBJ whole genome shotgun (WGS) entry which is preliminary data.</text>
</comment>
<dbReference type="PANTHER" id="PTHR44688:SF16">
    <property type="entry name" value="DNA-BINDING TRANSCRIPTIONAL ACTIVATOR DEVR_DOSR"/>
    <property type="match status" value="1"/>
</dbReference>
<evidence type="ECO:0000313" key="6">
    <source>
        <dbReference type="Proteomes" id="UP001565927"/>
    </source>
</evidence>
<keyword evidence="2" id="KW-0238">DNA-binding</keyword>
<evidence type="ECO:0000256" key="2">
    <source>
        <dbReference type="ARBA" id="ARBA00023125"/>
    </source>
</evidence>
<evidence type="ECO:0000313" key="5">
    <source>
        <dbReference type="EMBL" id="MEZ0165978.1"/>
    </source>
</evidence>
<dbReference type="Gene3D" id="1.10.10.10">
    <property type="entry name" value="Winged helix-like DNA-binding domain superfamily/Winged helix DNA-binding domain"/>
    <property type="match status" value="1"/>
</dbReference>
<evidence type="ECO:0000256" key="1">
    <source>
        <dbReference type="ARBA" id="ARBA00023015"/>
    </source>
</evidence>
<dbReference type="InterPro" id="IPR016032">
    <property type="entry name" value="Sig_transdc_resp-reg_C-effctor"/>
</dbReference>
<dbReference type="PROSITE" id="PS50043">
    <property type="entry name" value="HTH_LUXR_2"/>
    <property type="match status" value="1"/>
</dbReference>
<feature type="domain" description="HTH luxR-type" evidence="4">
    <location>
        <begin position="358"/>
        <end position="423"/>
    </location>
</feature>
<dbReference type="PROSITE" id="PS00622">
    <property type="entry name" value="HTH_LUXR_1"/>
    <property type="match status" value="1"/>
</dbReference>
<reference evidence="5 6" key="1">
    <citation type="submission" date="2024-07" db="EMBL/GenBank/DDBJ databases">
        <authorList>
            <person name="Thanompreechachai J."/>
            <person name="Duangmal K."/>
        </authorList>
    </citation>
    <scope>NUCLEOTIDE SEQUENCE [LARGE SCALE GENOMIC DNA]</scope>
    <source>
        <strain evidence="5 6">LSe6-4</strain>
    </source>
</reference>
<proteinExistence type="predicted"/>
<accession>A0ABV4H5M5</accession>
<sequence>MSSPVEAGAGPAGSTALTMAGDVLAAPLLEVAGALSRHVAGRVRHEALVVFTERCTGHPRKTAGRPQITERVTIAEMVAVLDLVLAAGGVLDGPARVAGAEHVVHARVARDGRTLLVLVDPRPRPGASWEAVRDLFEIAALSIAHRVGFAGPQYLADSRAASAERARAVAESTELQLTTLETLLGVLRSATLDDATARARAEEIASQAVLAQRRLRDANRAFTEEPALRAFSVLRAQVESLVKHRDVELDFVEPPADGRPVPGEVANAARAVLREAILVMVAQEGVRRLRVQWDCDGRNLLFDLRDDGGGRLREADIASGDVRARVSALGGEVSTEIVPGWGSRLSARLPLDAAAVPERPRLAGLQPREQEVLRHLADGARNRAIATTLGISENTVKFHVANVLRKLGVSSRAEAVALLHEQSPG</sequence>
<dbReference type="SUPFAM" id="SSF46894">
    <property type="entry name" value="C-terminal effector domain of the bipartite response regulators"/>
    <property type="match status" value="1"/>
</dbReference>
<dbReference type="Proteomes" id="UP001565927">
    <property type="component" value="Unassembled WGS sequence"/>
</dbReference>
<evidence type="ECO:0000259" key="4">
    <source>
        <dbReference type="PROSITE" id="PS50043"/>
    </source>
</evidence>
<dbReference type="Pfam" id="PF00196">
    <property type="entry name" value="GerE"/>
    <property type="match status" value="1"/>
</dbReference>
<name>A0ABV4H5M5_9ACTN</name>
<dbReference type="CDD" id="cd06170">
    <property type="entry name" value="LuxR_C_like"/>
    <property type="match status" value="1"/>
</dbReference>
<dbReference type="PRINTS" id="PR00038">
    <property type="entry name" value="HTHLUXR"/>
</dbReference>
<organism evidence="5 6">
    <name type="scientific">Kineococcus halophytocola</name>
    <dbReference type="NCBI Taxonomy" id="3234027"/>
    <lineage>
        <taxon>Bacteria</taxon>
        <taxon>Bacillati</taxon>
        <taxon>Actinomycetota</taxon>
        <taxon>Actinomycetes</taxon>
        <taxon>Kineosporiales</taxon>
        <taxon>Kineosporiaceae</taxon>
        <taxon>Kineococcus</taxon>
    </lineage>
</organism>
<keyword evidence="3" id="KW-0804">Transcription</keyword>
<keyword evidence="6" id="KW-1185">Reference proteome</keyword>
<dbReference type="Gene3D" id="3.30.565.10">
    <property type="entry name" value="Histidine kinase-like ATPase, C-terminal domain"/>
    <property type="match status" value="1"/>
</dbReference>
<dbReference type="PANTHER" id="PTHR44688">
    <property type="entry name" value="DNA-BINDING TRANSCRIPTIONAL ACTIVATOR DEVR_DOSR"/>
    <property type="match status" value="1"/>
</dbReference>
<dbReference type="SMART" id="SM00421">
    <property type="entry name" value="HTH_LUXR"/>
    <property type="match status" value="1"/>
</dbReference>
<protein>
    <submittedName>
        <fullName evidence="5">LuxR C-terminal-related transcriptional regulator</fullName>
    </submittedName>
</protein>
<dbReference type="EMBL" id="JBGFTU010000017">
    <property type="protein sequence ID" value="MEZ0165978.1"/>
    <property type="molecule type" value="Genomic_DNA"/>
</dbReference>
<dbReference type="RefSeq" id="WP_370442204.1">
    <property type="nucleotide sequence ID" value="NZ_JBGFTU010000017.1"/>
</dbReference>
<evidence type="ECO:0000256" key="3">
    <source>
        <dbReference type="ARBA" id="ARBA00023163"/>
    </source>
</evidence>
<dbReference type="InterPro" id="IPR000792">
    <property type="entry name" value="Tscrpt_reg_LuxR_C"/>
</dbReference>
<dbReference type="InterPro" id="IPR036388">
    <property type="entry name" value="WH-like_DNA-bd_sf"/>
</dbReference>
<keyword evidence="1" id="KW-0805">Transcription regulation</keyword>
<gene>
    <name evidence="5" type="ORF">AB2L27_14555</name>
</gene>
<dbReference type="InterPro" id="IPR036890">
    <property type="entry name" value="HATPase_C_sf"/>
</dbReference>